<sequence length="35" mass="3876">MKNRFGDIAFFLQTSYTDNAVLSGEVAVPCTRNPL</sequence>
<name>A0ABU6BG24_9BACL</name>
<organism evidence="1 2">
    <name type="scientific">Geobacillus icigianus</name>
    <dbReference type="NCBI Taxonomy" id="1430331"/>
    <lineage>
        <taxon>Bacteria</taxon>
        <taxon>Bacillati</taxon>
        <taxon>Bacillota</taxon>
        <taxon>Bacilli</taxon>
        <taxon>Bacillales</taxon>
        <taxon>Anoxybacillaceae</taxon>
        <taxon>Geobacillus</taxon>
    </lineage>
</organism>
<dbReference type="Proteomes" id="UP000029267">
    <property type="component" value="Unassembled WGS sequence"/>
</dbReference>
<protein>
    <submittedName>
        <fullName evidence="1">Uncharacterized protein</fullName>
    </submittedName>
</protein>
<evidence type="ECO:0000313" key="2">
    <source>
        <dbReference type="Proteomes" id="UP000029267"/>
    </source>
</evidence>
<accession>A0ABU6BG24</accession>
<gene>
    <name evidence="1" type="ORF">EP10_001475</name>
</gene>
<comment type="caution">
    <text evidence="1">The sequence shown here is derived from an EMBL/GenBank/DDBJ whole genome shotgun (WGS) entry which is preliminary data.</text>
</comment>
<reference evidence="1 2" key="1">
    <citation type="journal article" date="2014" name="Genome Announc.">
        <title>Draft Genome Sequence of Geobacillus icigianus Strain G1w1T Isolated from Hot Springs in the Valley of Geysers, Kamchatka (Russian Federation).</title>
        <authorList>
            <person name="Bryanskaya A.V."/>
            <person name="Rozanov A.S."/>
            <person name="Logacheva M.D."/>
            <person name="Kotenko A.V."/>
            <person name="Peltek S.E."/>
        </authorList>
    </citation>
    <scope>NUCLEOTIDE SEQUENCE [LARGE SCALE GENOMIC DNA]</scope>
    <source>
        <strain evidence="1 2">G1w1</strain>
    </source>
</reference>
<proteinExistence type="predicted"/>
<keyword evidence="2" id="KW-1185">Reference proteome</keyword>
<evidence type="ECO:0000313" key="1">
    <source>
        <dbReference type="EMBL" id="MEB3750634.1"/>
    </source>
</evidence>
<dbReference type="EMBL" id="JPYA02000002">
    <property type="protein sequence ID" value="MEB3750634.1"/>
    <property type="molecule type" value="Genomic_DNA"/>
</dbReference>